<dbReference type="EnsemblPlants" id="Pp3c24_15780V3.8">
    <property type="protein sequence ID" value="Pp3c24_15780V3.8"/>
    <property type="gene ID" value="Pp3c24_15780"/>
</dbReference>
<dbReference type="Proteomes" id="UP000006727">
    <property type="component" value="Chromosome 24"/>
</dbReference>
<feature type="region of interest" description="Disordered" evidence="2">
    <location>
        <begin position="253"/>
        <end position="279"/>
    </location>
</feature>
<protein>
    <recommendedName>
        <fullName evidence="3">C2H2-type domain-containing protein</fullName>
    </recommendedName>
</protein>
<reference evidence="4 5" key="2">
    <citation type="journal article" date="2018" name="Plant J.">
        <title>The Physcomitrella patens chromosome-scale assembly reveals moss genome structure and evolution.</title>
        <authorList>
            <person name="Lang D."/>
            <person name="Ullrich K.K."/>
            <person name="Murat F."/>
            <person name="Fuchs J."/>
            <person name="Jenkins J."/>
            <person name="Haas F.B."/>
            <person name="Piednoel M."/>
            <person name="Gundlach H."/>
            <person name="Van Bel M."/>
            <person name="Meyberg R."/>
            <person name="Vives C."/>
            <person name="Morata J."/>
            <person name="Symeonidi A."/>
            <person name="Hiss M."/>
            <person name="Muchero W."/>
            <person name="Kamisugi Y."/>
            <person name="Saleh O."/>
            <person name="Blanc G."/>
            <person name="Decker E.L."/>
            <person name="van Gessel N."/>
            <person name="Grimwood J."/>
            <person name="Hayes R.D."/>
            <person name="Graham S.W."/>
            <person name="Gunter L.E."/>
            <person name="McDaniel S.F."/>
            <person name="Hoernstein S.N.W."/>
            <person name="Larsson A."/>
            <person name="Li F.W."/>
            <person name="Perroud P.F."/>
            <person name="Phillips J."/>
            <person name="Ranjan P."/>
            <person name="Rokshar D.S."/>
            <person name="Rothfels C.J."/>
            <person name="Schneider L."/>
            <person name="Shu S."/>
            <person name="Stevenson D.W."/>
            <person name="Thummler F."/>
            <person name="Tillich M."/>
            <person name="Villarreal Aguilar J.C."/>
            <person name="Widiez T."/>
            <person name="Wong G.K."/>
            <person name="Wymore A."/>
            <person name="Zhang Y."/>
            <person name="Zimmer A.D."/>
            <person name="Quatrano R.S."/>
            <person name="Mayer K.F.X."/>
            <person name="Goodstein D."/>
            <person name="Casacuberta J.M."/>
            <person name="Vandepoele K."/>
            <person name="Reski R."/>
            <person name="Cuming A.C."/>
            <person name="Tuskan G.A."/>
            <person name="Maumus F."/>
            <person name="Salse J."/>
            <person name="Schmutz J."/>
            <person name="Rensing S.A."/>
        </authorList>
    </citation>
    <scope>NUCLEOTIDE SEQUENCE [LARGE SCALE GENOMIC DNA]</scope>
    <source>
        <strain evidence="4 5">cv. Gransden 2004</strain>
    </source>
</reference>
<feature type="compositionally biased region" description="Basic residues" evidence="2">
    <location>
        <begin position="350"/>
        <end position="367"/>
    </location>
</feature>
<evidence type="ECO:0000256" key="2">
    <source>
        <dbReference type="SAM" id="MobiDB-lite"/>
    </source>
</evidence>
<feature type="coiled-coil region" evidence="1">
    <location>
        <begin position="83"/>
        <end position="165"/>
    </location>
</feature>
<dbReference type="AlphaFoldDB" id="A0A7I4CMG8"/>
<accession>A0A7I4CMG8</accession>
<dbReference type="PROSITE" id="PS00028">
    <property type="entry name" value="ZINC_FINGER_C2H2_1"/>
    <property type="match status" value="1"/>
</dbReference>
<feature type="compositionally biased region" description="Basic residues" evidence="2">
    <location>
        <begin position="397"/>
        <end position="410"/>
    </location>
</feature>
<evidence type="ECO:0000259" key="3">
    <source>
        <dbReference type="PROSITE" id="PS00028"/>
    </source>
</evidence>
<dbReference type="EMBL" id="ABEU02000024">
    <property type="status" value="NOT_ANNOTATED_CDS"/>
    <property type="molecule type" value="Genomic_DNA"/>
</dbReference>
<feature type="domain" description="C2H2-type" evidence="3">
    <location>
        <begin position="24"/>
        <end position="45"/>
    </location>
</feature>
<name>A0A7I4CMG8_PHYPA</name>
<proteinExistence type="predicted"/>
<dbReference type="InterPro" id="IPR013087">
    <property type="entry name" value="Znf_C2H2_type"/>
</dbReference>
<sequence length="483" mass="54219">MQNPQVNGVVMIDKDFPVQEVWQCPFCVKIFAEAKYLDMHKVAKHGPKVAGHTLVELASRVSQAAAHDQKKLLCAELAAMKQVKALEDELRNSIVQIREAEGQIAMLQAQLGQRQEQITRKTVEERADPAQCKQEQRLDHLETKIENLEKQVINLLQANQRLTSELGKEWVERTRELASGPTSGHAKECQTFQSENDEGIMDICHLQGKVENLTINPPMADVSDRTPICAQALWGKERACAAYPGTQCAPLGHSSPSRRLNSLEEAPASCSGKRRLPRRELRNHTEMGFENWNAVYAQAQAHAHSRPHSCITDCKGEDKIMKSYIQSTQQDDCRCSSTSSCESDDTPPIRRTKIRKQKRKVKRKALQRGRPQGRLAHTSEDSDSTTSSSETPPRQRGNCKKSKSPPRRNTRAYSLTKCPSNSMQESKLLQFSRCRSNGVSLGRAPLPENRVENSEVDPWGSDDDDMLLRCCPRGRVATKLSGY</sequence>
<keyword evidence="1" id="KW-0175">Coiled coil</keyword>
<dbReference type="Gramene" id="Pp3c24_15780V3.8">
    <property type="protein sequence ID" value="Pp3c24_15780V3.8"/>
    <property type="gene ID" value="Pp3c24_15780"/>
</dbReference>
<dbReference type="RefSeq" id="XP_024363278.1">
    <property type="nucleotide sequence ID" value="XM_024507510.2"/>
</dbReference>
<evidence type="ECO:0000313" key="5">
    <source>
        <dbReference type="Proteomes" id="UP000006727"/>
    </source>
</evidence>
<reference evidence="4 5" key="1">
    <citation type="journal article" date="2008" name="Science">
        <title>The Physcomitrella genome reveals evolutionary insights into the conquest of land by plants.</title>
        <authorList>
            <person name="Rensing S."/>
            <person name="Lang D."/>
            <person name="Zimmer A."/>
            <person name="Terry A."/>
            <person name="Salamov A."/>
            <person name="Shapiro H."/>
            <person name="Nishiyama T."/>
            <person name="Perroud P.-F."/>
            <person name="Lindquist E."/>
            <person name="Kamisugi Y."/>
            <person name="Tanahashi T."/>
            <person name="Sakakibara K."/>
            <person name="Fujita T."/>
            <person name="Oishi K."/>
            <person name="Shin-I T."/>
            <person name="Kuroki Y."/>
            <person name="Toyoda A."/>
            <person name="Suzuki Y."/>
            <person name="Hashimoto A."/>
            <person name="Yamaguchi K."/>
            <person name="Sugano A."/>
            <person name="Kohara Y."/>
            <person name="Fujiyama A."/>
            <person name="Anterola A."/>
            <person name="Aoki S."/>
            <person name="Ashton N."/>
            <person name="Barbazuk W.B."/>
            <person name="Barker E."/>
            <person name="Bennetzen J."/>
            <person name="Bezanilla M."/>
            <person name="Blankenship R."/>
            <person name="Cho S.H."/>
            <person name="Dutcher S."/>
            <person name="Estelle M."/>
            <person name="Fawcett J.A."/>
            <person name="Gundlach H."/>
            <person name="Hanada K."/>
            <person name="Heyl A."/>
            <person name="Hicks K.A."/>
            <person name="Hugh J."/>
            <person name="Lohr M."/>
            <person name="Mayer K."/>
            <person name="Melkozernov A."/>
            <person name="Murata T."/>
            <person name="Nelson D."/>
            <person name="Pils B."/>
            <person name="Prigge M."/>
            <person name="Reiss B."/>
            <person name="Renner T."/>
            <person name="Rombauts S."/>
            <person name="Rushton P."/>
            <person name="Sanderfoot A."/>
            <person name="Schween G."/>
            <person name="Shiu S.-H."/>
            <person name="Stueber K."/>
            <person name="Theodoulou F.L."/>
            <person name="Tu H."/>
            <person name="Van de Peer Y."/>
            <person name="Verrier P.J."/>
            <person name="Waters E."/>
            <person name="Wood A."/>
            <person name="Yang L."/>
            <person name="Cove D."/>
            <person name="Cuming A."/>
            <person name="Hasebe M."/>
            <person name="Lucas S."/>
            <person name="Mishler D.B."/>
            <person name="Reski R."/>
            <person name="Grigoriev I."/>
            <person name="Quatrano R.S."/>
            <person name="Boore J.L."/>
        </authorList>
    </citation>
    <scope>NUCLEOTIDE SEQUENCE [LARGE SCALE GENOMIC DNA]</scope>
    <source>
        <strain evidence="4 5">cv. Gransden 2004</strain>
    </source>
</reference>
<evidence type="ECO:0000313" key="4">
    <source>
        <dbReference type="EnsemblPlants" id="Pp3c24_15780V3.8"/>
    </source>
</evidence>
<feature type="region of interest" description="Disordered" evidence="2">
    <location>
        <begin position="332"/>
        <end position="415"/>
    </location>
</feature>
<evidence type="ECO:0000256" key="1">
    <source>
        <dbReference type="SAM" id="Coils"/>
    </source>
</evidence>
<dbReference type="InParanoid" id="A0A7I4CMG8"/>
<gene>
    <name evidence="4" type="primary">LOC112276320</name>
</gene>
<keyword evidence="5" id="KW-1185">Reference proteome</keyword>
<organism evidence="4 5">
    <name type="scientific">Physcomitrium patens</name>
    <name type="common">Spreading-leaved earth moss</name>
    <name type="synonym">Physcomitrella patens</name>
    <dbReference type="NCBI Taxonomy" id="3218"/>
    <lineage>
        <taxon>Eukaryota</taxon>
        <taxon>Viridiplantae</taxon>
        <taxon>Streptophyta</taxon>
        <taxon>Embryophyta</taxon>
        <taxon>Bryophyta</taxon>
        <taxon>Bryophytina</taxon>
        <taxon>Bryopsida</taxon>
        <taxon>Funariidae</taxon>
        <taxon>Funariales</taxon>
        <taxon>Funariaceae</taxon>
        <taxon>Physcomitrium</taxon>
    </lineage>
</organism>
<reference evidence="4" key="3">
    <citation type="submission" date="2020-12" db="UniProtKB">
        <authorList>
            <consortium name="EnsemblPlants"/>
        </authorList>
    </citation>
    <scope>IDENTIFICATION</scope>
</reference>
<dbReference type="GeneID" id="112276320"/>